<reference evidence="5" key="1">
    <citation type="submission" date="2014-11" db="EMBL/GenBank/DDBJ databases">
        <title>Draft genome sequence of Hydrogenophaga intermedia S1.</title>
        <authorList>
            <person name="Gan H.M."/>
            <person name="Chew T.H."/>
            <person name="Stolz A."/>
        </authorList>
    </citation>
    <scope>NUCLEOTIDE SEQUENCE [LARGE SCALE GENOMIC DNA]</scope>
    <source>
        <strain evidence="5">S1</strain>
    </source>
</reference>
<dbReference type="Proteomes" id="UP000028878">
    <property type="component" value="Unassembled WGS sequence"/>
</dbReference>
<keyword evidence="1" id="KW-0285">Flavoprotein</keyword>
<sequence>MAEHAAPGPFRTRITELFGIRLPILAAGLQWISDASYVSAAVRAGTMGFITARSFASPDAVRDEIRRCRDLCGSDRFGVNLSMLPVPQPHERMEELVEVIAEERVPFVETAGRNPQLHLPLLRQAGVKHMHKVPTLRHALSAQKLGVDAVCLVGAEAGGHPAADLVGTLVQATLLARAITIPTVIGGGIGTGEQIVAALALGVDGVAMGTRFLVAEEAWAHRAYKERLVAADETATALVMQSLNNTSRALANETTRTVAQMEREGAGLAELMPHITGKLGRAAYASGDATHGLISLGQAVTFADRIEPFAAITARLEEEIAAALARLDAQRCDAASLA</sequence>
<evidence type="ECO:0000256" key="2">
    <source>
        <dbReference type="ARBA" id="ARBA00022643"/>
    </source>
</evidence>
<evidence type="ECO:0000256" key="1">
    <source>
        <dbReference type="ARBA" id="ARBA00022630"/>
    </source>
</evidence>
<keyword evidence="2" id="KW-0288">FMN</keyword>
<evidence type="ECO:0000313" key="4">
    <source>
        <dbReference type="EMBL" id="CDN90595.1"/>
    </source>
</evidence>
<keyword evidence="4" id="KW-0223">Dioxygenase</keyword>
<dbReference type="Gene3D" id="3.20.20.70">
    <property type="entry name" value="Aldolase class I"/>
    <property type="match status" value="1"/>
</dbReference>
<evidence type="ECO:0000256" key="3">
    <source>
        <dbReference type="ARBA" id="ARBA00023002"/>
    </source>
</evidence>
<keyword evidence="3 4" id="KW-0560">Oxidoreductase</keyword>
<proteinExistence type="predicted"/>
<dbReference type="SUPFAM" id="SSF51412">
    <property type="entry name" value="Inosine monophosphate dehydrogenase (IMPDH)"/>
    <property type="match status" value="1"/>
</dbReference>
<gene>
    <name evidence="4" type="ORF">BN948_05040</name>
</gene>
<dbReference type="InterPro" id="IPR004136">
    <property type="entry name" value="NMO"/>
</dbReference>
<dbReference type="EC" id="1.13.11.-" evidence="4"/>
<dbReference type="GO" id="GO:0018580">
    <property type="term" value="F:nitronate monooxygenase activity"/>
    <property type="evidence" value="ECO:0007669"/>
    <property type="project" value="InterPro"/>
</dbReference>
<accession>A0A1L1PZC5</accession>
<dbReference type="PANTHER" id="PTHR32332">
    <property type="entry name" value="2-NITROPROPANE DIOXYGENASE"/>
    <property type="match status" value="1"/>
</dbReference>
<dbReference type="PANTHER" id="PTHR32332:SF20">
    <property type="entry name" value="2-NITROPROPANE DIOXYGENASE-LIKE PROTEIN"/>
    <property type="match status" value="1"/>
</dbReference>
<dbReference type="AlphaFoldDB" id="A0A1L1PZC5"/>
<protein>
    <submittedName>
        <fullName evidence="4">Dioxygenase</fullName>
        <ecNumber evidence="4">1.13.11.-</ecNumber>
    </submittedName>
</protein>
<dbReference type="Pfam" id="PF03060">
    <property type="entry name" value="NMO"/>
    <property type="match status" value="1"/>
</dbReference>
<dbReference type="EMBL" id="CCAE010000101">
    <property type="protein sequence ID" value="CDN90595.1"/>
    <property type="molecule type" value="Genomic_DNA"/>
</dbReference>
<dbReference type="GO" id="GO:0051213">
    <property type="term" value="F:dioxygenase activity"/>
    <property type="evidence" value="ECO:0007669"/>
    <property type="project" value="UniProtKB-KW"/>
</dbReference>
<keyword evidence="5" id="KW-1185">Reference proteome</keyword>
<dbReference type="RefSeq" id="WP_009517874.1">
    <property type="nucleotide sequence ID" value="NZ_CCAE010000101.1"/>
</dbReference>
<organism evidence="4 5">
    <name type="scientific">Hydrogenophaga intermedia</name>
    <dbReference type="NCBI Taxonomy" id="65786"/>
    <lineage>
        <taxon>Bacteria</taxon>
        <taxon>Pseudomonadati</taxon>
        <taxon>Pseudomonadota</taxon>
        <taxon>Betaproteobacteria</taxon>
        <taxon>Burkholderiales</taxon>
        <taxon>Comamonadaceae</taxon>
        <taxon>Hydrogenophaga</taxon>
    </lineage>
</organism>
<dbReference type="InterPro" id="IPR013785">
    <property type="entry name" value="Aldolase_TIM"/>
</dbReference>
<dbReference type="CDD" id="cd04730">
    <property type="entry name" value="NPD_like"/>
    <property type="match status" value="1"/>
</dbReference>
<name>A0A1L1PZC5_HYDIT</name>
<evidence type="ECO:0000313" key="5">
    <source>
        <dbReference type="Proteomes" id="UP000028878"/>
    </source>
</evidence>